<evidence type="ECO:0000313" key="1">
    <source>
        <dbReference type="EMBL" id="CAG8815489.1"/>
    </source>
</evidence>
<dbReference type="Proteomes" id="UP000789405">
    <property type="component" value="Unassembled WGS sequence"/>
</dbReference>
<reference evidence="1" key="1">
    <citation type="submission" date="2021-06" db="EMBL/GenBank/DDBJ databases">
        <authorList>
            <person name="Kallberg Y."/>
            <person name="Tangrot J."/>
            <person name="Rosling A."/>
        </authorList>
    </citation>
    <scope>NUCLEOTIDE SEQUENCE</scope>
    <source>
        <strain evidence="1">MA453B</strain>
    </source>
</reference>
<gene>
    <name evidence="1" type="ORF">DERYTH_LOCUS26117</name>
</gene>
<organism evidence="1 2">
    <name type="scientific">Dentiscutata erythropus</name>
    <dbReference type="NCBI Taxonomy" id="1348616"/>
    <lineage>
        <taxon>Eukaryota</taxon>
        <taxon>Fungi</taxon>
        <taxon>Fungi incertae sedis</taxon>
        <taxon>Mucoromycota</taxon>
        <taxon>Glomeromycotina</taxon>
        <taxon>Glomeromycetes</taxon>
        <taxon>Diversisporales</taxon>
        <taxon>Gigasporaceae</taxon>
        <taxon>Dentiscutata</taxon>
    </lineage>
</organism>
<proteinExistence type="predicted"/>
<evidence type="ECO:0000313" key="2">
    <source>
        <dbReference type="Proteomes" id="UP000789405"/>
    </source>
</evidence>
<keyword evidence="2" id="KW-1185">Reference proteome</keyword>
<protein>
    <submittedName>
        <fullName evidence="1">17909_t:CDS:1</fullName>
    </submittedName>
</protein>
<name>A0A9N9K7E4_9GLOM</name>
<accession>A0A9N9K7E4</accession>
<sequence>MYLLKQKQNLLDLKFCQKYLYEILPSLEGSTAIRLRKKELVEWLKKENMNEYEKYFRINFLHIFNLETDIENIFDSICRVFGNNFITLISEADYRKQFNNEKSPAFVVKEFVRNEWDMIFYDIYDRRKFLFFITKFEVDEWKKNF</sequence>
<dbReference type="AlphaFoldDB" id="A0A9N9K7E4"/>
<dbReference type="EMBL" id="CAJVPY010052640">
    <property type="protein sequence ID" value="CAG8815489.1"/>
    <property type="molecule type" value="Genomic_DNA"/>
</dbReference>
<feature type="non-terminal residue" evidence="1">
    <location>
        <position position="145"/>
    </location>
</feature>
<comment type="caution">
    <text evidence="1">The sequence shown here is derived from an EMBL/GenBank/DDBJ whole genome shotgun (WGS) entry which is preliminary data.</text>
</comment>